<evidence type="ECO:0000256" key="5">
    <source>
        <dbReference type="ARBA" id="ARBA00022984"/>
    </source>
</evidence>
<dbReference type="Gene3D" id="3.40.710.10">
    <property type="entry name" value="DD-peptidase/beta-lactamase superfamily"/>
    <property type="match status" value="1"/>
</dbReference>
<dbReference type="Proteomes" id="UP000198793">
    <property type="component" value="Unassembled WGS sequence"/>
</dbReference>
<dbReference type="GO" id="GO:0009252">
    <property type="term" value="P:peptidoglycan biosynthetic process"/>
    <property type="evidence" value="ECO:0007669"/>
    <property type="project" value="UniProtKB-KW"/>
</dbReference>
<feature type="domain" description="Peptidase S11 D-alanyl-D-alanine carboxypeptidase A N-terminal" evidence="11">
    <location>
        <begin position="49"/>
        <end position="274"/>
    </location>
</feature>
<evidence type="ECO:0000259" key="11">
    <source>
        <dbReference type="Pfam" id="PF00768"/>
    </source>
</evidence>
<keyword evidence="3" id="KW-0378">Hydrolase</keyword>
<evidence type="ECO:0000313" key="13">
    <source>
        <dbReference type="Proteomes" id="UP000198793"/>
    </source>
</evidence>
<evidence type="ECO:0000256" key="7">
    <source>
        <dbReference type="PIRSR" id="PIRSR618044-1"/>
    </source>
</evidence>
<keyword evidence="6" id="KW-0961">Cell wall biogenesis/degradation</keyword>
<protein>
    <submittedName>
        <fullName evidence="12">D-alanyl-D-alanine carboxypeptidase</fullName>
    </submittedName>
</protein>
<evidence type="ECO:0000256" key="2">
    <source>
        <dbReference type="ARBA" id="ARBA00022729"/>
    </source>
</evidence>
<dbReference type="GO" id="GO:0006508">
    <property type="term" value="P:proteolysis"/>
    <property type="evidence" value="ECO:0007669"/>
    <property type="project" value="InterPro"/>
</dbReference>
<dbReference type="SUPFAM" id="SSF56601">
    <property type="entry name" value="beta-lactamase/transpeptidase-like"/>
    <property type="match status" value="1"/>
</dbReference>
<accession>A0A1H0KLD6</accession>
<dbReference type="GO" id="GO:0009002">
    <property type="term" value="F:serine-type D-Ala-D-Ala carboxypeptidase activity"/>
    <property type="evidence" value="ECO:0007669"/>
    <property type="project" value="InterPro"/>
</dbReference>
<feature type="active site" description="Proton acceptor" evidence="7">
    <location>
        <position position="86"/>
    </location>
</feature>
<dbReference type="GO" id="GO:0071555">
    <property type="term" value="P:cell wall organization"/>
    <property type="evidence" value="ECO:0007669"/>
    <property type="project" value="UniProtKB-KW"/>
</dbReference>
<evidence type="ECO:0000256" key="10">
    <source>
        <dbReference type="SAM" id="SignalP"/>
    </source>
</evidence>
<dbReference type="AlphaFoldDB" id="A0A1H0KLD6"/>
<proteinExistence type="inferred from homology"/>
<keyword evidence="12" id="KW-0121">Carboxypeptidase</keyword>
<keyword evidence="2 10" id="KW-0732">Signal</keyword>
<dbReference type="InterPro" id="IPR001967">
    <property type="entry name" value="Peptidase_S11_N"/>
</dbReference>
<organism evidence="12 13">
    <name type="scientific">Aureimonas jatrophae</name>
    <dbReference type="NCBI Taxonomy" id="1166073"/>
    <lineage>
        <taxon>Bacteria</taxon>
        <taxon>Pseudomonadati</taxon>
        <taxon>Pseudomonadota</taxon>
        <taxon>Alphaproteobacteria</taxon>
        <taxon>Hyphomicrobiales</taxon>
        <taxon>Aurantimonadaceae</taxon>
        <taxon>Aureimonas</taxon>
    </lineage>
</organism>
<dbReference type="STRING" id="1166073.SAMN05192530_10829"/>
<evidence type="ECO:0000313" key="12">
    <source>
        <dbReference type="EMBL" id="SDO56580.1"/>
    </source>
</evidence>
<comment type="similarity">
    <text evidence="1 9">Belongs to the peptidase S11 family.</text>
</comment>
<dbReference type="Pfam" id="PF00768">
    <property type="entry name" value="Peptidase_S11"/>
    <property type="match status" value="1"/>
</dbReference>
<dbReference type="RefSeq" id="WP_244519685.1">
    <property type="nucleotide sequence ID" value="NZ_FNIT01000008.1"/>
</dbReference>
<keyword evidence="12" id="KW-0645">Protease</keyword>
<name>A0A1H0KLD6_9HYPH</name>
<evidence type="ECO:0000256" key="3">
    <source>
        <dbReference type="ARBA" id="ARBA00022801"/>
    </source>
</evidence>
<feature type="active site" description="Acyl-ester intermediate" evidence="7">
    <location>
        <position position="83"/>
    </location>
</feature>
<dbReference type="InterPro" id="IPR012338">
    <property type="entry name" value="Beta-lactam/transpept-like"/>
</dbReference>
<evidence type="ECO:0000256" key="9">
    <source>
        <dbReference type="RuleBase" id="RU004016"/>
    </source>
</evidence>
<feature type="chain" id="PRO_5011644370" evidence="10">
    <location>
        <begin position="21"/>
        <end position="341"/>
    </location>
</feature>
<keyword evidence="4" id="KW-0133">Cell shape</keyword>
<evidence type="ECO:0000256" key="6">
    <source>
        <dbReference type="ARBA" id="ARBA00023316"/>
    </source>
</evidence>
<keyword evidence="5" id="KW-0573">Peptidoglycan synthesis</keyword>
<feature type="signal peptide" evidence="10">
    <location>
        <begin position="1"/>
        <end position="20"/>
    </location>
</feature>
<dbReference type="PRINTS" id="PR00725">
    <property type="entry name" value="DADACBPTASE1"/>
</dbReference>
<feature type="active site" evidence="7">
    <location>
        <position position="143"/>
    </location>
</feature>
<feature type="binding site" evidence="8">
    <location>
        <position position="245"/>
    </location>
    <ligand>
        <name>substrate</name>
    </ligand>
</feature>
<gene>
    <name evidence="12" type="ORF">SAMN05192530_10829</name>
</gene>
<dbReference type="EMBL" id="FNIT01000008">
    <property type="protein sequence ID" value="SDO56580.1"/>
    <property type="molecule type" value="Genomic_DNA"/>
</dbReference>
<evidence type="ECO:0000256" key="1">
    <source>
        <dbReference type="ARBA" id="ARBA00007164"/>
    </source>
</evidence>
<dbReference type="PANTHER" id="PTHR21581:SF6">
    <property type="entry name" value="TRAFFICKING PROTEIN PARTICLE COMPLEX SUBUNIT 12"/>
    <property type="match status" value="1"/>
</dbReference>
<dbReference type="PROSITE" id="PS51257">
    <property type="entry name" value="PROKAR_LIPOPROTEIN"/>
    <property type="match status" value="1"/>
</dbReference>
<dbReference type="GO" id="GO:0008360">
    <property type="term" value="P:regulation of cell shape"/>
    <property type="evidence" value="ECO:0007669"/>
    <property type="project" value="UniProtKB-KW"/>
</dbReference>
<keyword evidence="13" id="KW-1185">Reference proteome</keyword>
<sequence>MPRISCLRALLALPILVSLAACQTADLSRVDLAAGLVPPSKAPALTATSEVPSSRTPSAIVIDQDTGRVLFADDADGLRHPASTTKLMTLLLLFEAMDAGKVTLDTPLAVSARAAARPPSKLGLRPGSTIRVRDALPALAVKSSNDVASVVAENLGGTEERFALQMNAKARQLGMTRTNFANASGLPDERQISTARDLAVLGLTIRKRFPGMRGLFMTEGFEYNGRHYASTNKLLGRVPGVDGMKTGYVNASGFNLVASARRGGRGVIVVVIGGASGRSRDARVEDLIDTYLGPAGGSAPAAAAPVVMAAPARVAPAVPVALAPAAPATLPGDFGMPGLDE</sequence>
<reference evidence="12 13" key="1">
    <citation type="submission" date="2016-10" db="EMBL/GenBank/DDBJ databases">
        <authorList>
            <person name="de Groot N.N."/>
        </authorList>
    </citation>
    <scope>NUCLEOTIDE SEQUENCE [LARGE SCALE GENOMIC DNA]</scope>
    <source>
        <strain evidence="13">L7-484,KACC 16230,DSM 25025</strain>
    </source>
</reference>
<dbReference type="InterPro" id="IPR018044">
    <property type="entry name" value="Peptidase_S11"/>
</dbReference>
<evidence type="ECO:0000256" key="4">
    <source>
        <dbReference type="ARBA" id="ARBA00022960"/>
    </source>
</evidence>
<dbReference type="PANTHER" id="PTHR21581">
    <property type="entry name" value="D-ALANYL-D-ALANINE CARBOXYPEPTIDASE"/>
    <property type="match status" value="1"/>
</dbReference>
<evidence type="ECO:0000256" key="8">
    <source>
        <dbReference type="PIRSR" id="PIRSR618044-2"/>
    </source>
</evidence>